<dbReference type="CDD" id="cd00302">
    <property type="entry name" value="cytochrome_P450"/>
    <property type="match status" value="1"/>
</dbReference>
<keyword evidence="2" id="KW-0479">Metal-binding</keyword>
<evidence type="ECO:0000256" key="3">
    <source>
        <dbReference type="SAM" id="MobiDB-lite"/>
    </source>
</evidence>
<dbReference type="Proteomes" id="UP000275256">
    <property type="component" value="Unassembled WGS sequence"/>
</dbReference>
<keyword evidence="2" id="KW-0408">Iron</keyword>
<reference evidence="4 5" key="1">
    <citation type="submission" date="2018-10" db="EMBL/GenBank/DDBJ databases">
        <title>Tessaracoccus antarcticuss sp. nov., isolated from sediment.</title>
        <authorList>
            <person name="Zhou L.Y."/>
            <person name="Du Z.J."/>
        </authorList>
    </citation>
    <scope>NUCLEOTIDE SEQUENCE [LARGE SCALE GENOMIC DNA]</scope>
    <source>
        <strain evidence="4 5">JDX10</strain>
    </source>
</reference>
<dbReference type="PANTHER" id="PTHR46696">
    <property type="entry name" value="P450, PUTATIVE (EUROFUNG)-RELATED"/>
    <property type="match status" value="1"/>
</dbReference>
<dbReference type="Gene3D" id="1.10.630.10">
    <property type="entry name" value="Cytochrome P450"/>
    <property type="match status" value="1"/>
</dbReference>
<dbReference type="Pfam" id="PF00067">
    <property type="entry name" value="p450"/>
    <property type="match status" value="1"/>
</dbReference>
<dbReference type="RefSeq" id="WP_121901534.1">
    <property type="nucleotide sequence ID" value="NZ_REFW01000002.1"/>
</dbReference>
<dbReference type="InterPro" id="IPR017972">
    <property type="entry name" value="Cyt_P450_CS"/>
</dbReference>
<dbReference type="GO" id="GO:0004497">
    <property type="term" value="F:monooxygenase activity"/>
    <property type="evidence" value="ECO:0007669"/>
    <property type="project" value="UniProtKB-KW"/>
</dbReference>
<dbReference type="PRINTS" id="PR00359">
    <property type="entry name" value="BP450"/>
</dbReference>
<dbReference type="AlphaFoldDB" id="A0A3M0G5E1"/>
<keyword evidence="2" id="KW-0560">Oxidoreductase</keyword>
<comment type="caution">
    <text evidence="4">The sequence shown here is derived from an EMBL/GenBank/DDBJ whole genome shotgun (WGS) entry which is preliminary data.</text>
</comment>
<sequence length="398" mass="43778">MTVSACSRKSVHPGEAPGPDLEEVDGTWHVRDAAMVREVLRSKDGTTQAGFTSESVSTSRLRQPILFADGEEHRTQRSRIARFFAPRVVSDRYRDMMGQRVDSLLSAAGREITLDDLAMEYSVSVAAEVIGLTNSSTAGLSRRLENLFDQPGYDHTTSGGGRSRLTRVLARLTGASPLIPFYLFDVRPAVRARRRTPSEDVITHLIGEGYKGVEIMIECLTYGAAGMVTTREFICMATWHFLGAPALRQRYLVAGEKERLAILGEILRLEPVVGHLYRRTTRDLQVGGRVIPAGALMDLHVRDANADEDVVGESPLELCPGRDIATGYGPEVISFGDGAHKCPGNALAIQETDILMQRLLAMDLTVVSEPTMTWDDLITGYRLRNFRLIVGPQAATHE</sequence>
<dbReference type="InterPro" id="IPR002397">
    <property type="entry name" value="Cyt_P450_B"/>
</dbReference>
<dbReference type="EMBL" id="REFW01000002">
    <property type="protein sequence ID" value="RMB60054.1"/>
    <property type="molecule type" value="Genomic_DNA"/>
</dbReference>
<dbReference type="InterPro" id="IPR001128">
    <property type="entry name" value="Cyt_P450"/>
</dbReference>
<gene>
    <name evidence="4" type="ORF">EAX62_10125</name>
</gene>
<dbReference type="PANTHER" id="PTHR46696:SF1">
    <property type="entry name" value="CYTOCHROME P450 YJIB-RELATED"/>
    <property type="match status" value="1"/>
</dbReference>
<feature type="region of interest" description="Disordered" evidence="3">
    <location>
        <begin position="1"/>
        <end position="23"/>
    </location>
</feature>
<dbReference type="PROSITE" id="PS00086">
    <property type="entry name" value="CYTOCHROME_P450"/>
    <property type="match status" value="1"/>
</dbReference>
<dbReference type="OrthoDB" id="54272at2"/>
<dbReference type="GO" id="GO:0005506">
    <property type="term" value="F:iron ion binding"/>
    <property type="evidence" value="ECO:0007669"/>
    <property type="project" value="InterPro"/>
</dbReference>
<evidence type="ECO:0000313" key="4">
    <source>
        <dbReference type="EMBL" id="RMB60054.1"/>
    </source>
</evidence>
<protein>
    <submittedName>
        <fullName evidence="4">Cytochrome P450</fullName>
    </submittedName>
</protein>
<dbReference type="SUPFAM" id="SSF48264">
    <property type="entry name" value="Cytochrome P450"/>
    <property type="match status" value="1"/>
</dbReference>
<keyword evidence="2" id="KW-0349">Heme</keyword>
<proteinExistence type="inferred from homology"/>
<evidence type="ECO:0000256" key="2">
    <source>
        <dbReference type="RuleBase" id="RU000461"/>
    </source>
</evidence>
<organism evidence="4 5">
    <name type="scientific">Tessaracoccus antarcticus</name>
    <dbReference type="NCBI Taxonomy" id="2479848"/>
    <lineage>
        <taxon>Bacteria</taxon>
        <taxon>Bacillati</taxon>
        <taxon>Actinomycetota</taxon>
        <taxon>Actinomycetes</taxon>
        <taxon>Propionibacteriales</taxon>
        <taxon>Propionibacteriaceae</taxon>
        <taxon>Tessaracoccus</taxon>
    </lineage>
</organism>
<evidence type="ECO:0000256" key="1">
    <source>
        <dbReference type="ARBA" id="ARBA00010617"/>
    </source>
</evidence>
<dbReference type="GO" id="GO:0020037">
    <property type="term" value="F:heme binding"/>
    <property type="evidence" value="ECO:0007669"/>
    <property type="project" value="InterPro"/>
</dbReference>
<evidence type="ECO:0000313" key="5">
    <source>
        <dbReference type="Proteomes" id="UP000275256"/>
    </source>
</evidence>
<dbReference type="GO" id="GO:0016705">
    <property type="term" value="F:oxidoreductase activity, acting on paired donors, with incorporation or reduction of molecular oxygen"/>
    <property type="evidence" value="ECO:0007669"/>
    <property type="project" value="InterPro"/>
</dbReference>
<keyword evidence="2" id="KW-0503">Monooxygenase</keyword>
<comment type="similarity">
    <text evidence="1 2">Belongs to the cytochrome P450 family.</text>
</comment>
<accession>A0A3M0G5E1</accession>
<keyword evidence="5" id="KW-1185">Reference proteome</keyword>
<name>A0A3M0G5E1_9ACTN</name>
<dbReference type="InterPro" id="IPR036396">
    <property type="entry name" value="Cyt_P450_sf"/>
</dbReference>